<accession>G8BYE5</accession>
<dbReference type="OMA" id="ERGMYRY"/>
<dbReference type="GO" id="GO:0019005">
    <property type="term" value="C:SCF ubiquitin ligase complex"/>
    <property type="evidence" value="ECO:0007669"/>
    <property type="project" value="EnsemblFungi"/>
</dbReference>
<reference evidence="1 2" key="1">
    <citation type="journal article" date="2011" name="Proc. Natl. Acad. Sci. U.S.A.">
        <title>Evolutionary erosion of yeast sex chromosomes by mating-type switching accidents.</title>
        <authorList>
            <person name="Gordon J.L."/>
            <person name="Armisen D."/>
            <person name="Proux-Wera E."/>
            <person name="Oheigeartaigh S.S."/>
            <person name="Byrne K.P."/>
            <person name="Wolfe K.H."/>
        </authorList>
    </citation>
    <scope>NUCLEOTIDE SEQUENCE [LARGE SCALE GENOMIC DNA]</scope>
    <source>
        <strain evidence="2">ATCC 24235 / CBS 4417 / NBRC 1672 / NRRL Y-8282 / UCD 70-5</strain>
    </source>
</reference>
<evidence type="ECO:0000313" key="1">
    <source>
        <dbReference type="EMBL" id="CCE64887.1"/>
    </source>
</evidence>
<proteinExistence type="predicted"/>
<dbReference type="GO" id="GO:0006511">
    <property type="term" value="P:ubiquitin-dependent protein catabolic process"/>
    <property type="evidence" value="ECO:0007669"/>
    <property type="project" value="EnsemblFungi"/>
</dbReference>
<dbReference type="STRING" id="1071381.G8BYE5"/>
<dbReference type="GeneID" id="11533227"/>
<dbReference type="OrthoDB" id="9994419at2759"/>
<dbReference type="InterPro" id="IPR032675">
    <property type="entry name" value="LRR_dom_sf"/>
</dbReference>
<dbReference type="Proteomes" id="UP000005666">
    <property type="component" value="Chromosome 10"/>
</dbReference>
<dbReference type="RefSeq" id="XP_003687321.1">
    <property type="nucleotide sequence ID" value="XM_003687273.1"/>
</dbReference>
<dbReference type="Gene3D" id="3.80.10.10">
    <property type="entry name" value="Ribonuclease Inhibitor"/>
    <property type="match status" value="1"/>
</dbReference>
<keyword evidence="2" id="KW-1185">Reference proteome</keyword>
<evidence type="ECO:0000313" key="2">
    <source>
        <dbReference type="Proteomes" id="UP000005666"/>
    </source>
</evidence>
<sequence>MTTIPPEIIYQILTYQFRDYMNNDHPNSPEKFNENLRMFLRSNLTVNKYFYHICKILIYRYCNFTTAKRFNSILNTFKQNELIRNIIEVADFQELTSIGLGRTGEMNKLIKNLTNETLFEFLDLTKSTLREFLACEHIQGDLDCNIIYMLLKPGTVLSVLDFCGCSGAAFTEAFIKGLDKLYEDKKGIDNAEPIETNYQLSCLGLNDCTDLPPIVISRTIRLFPELQKLDLSHTSISDDTIRNFPHFRNLTHLSFAMCSKVSTRVLLEFFAHHPAVSDENNLSTLEWLNVRVSPHASSWTEVHTMFLLKKLCRFGHNKTLQYLNIGGFPIHESDNMEIIKTRYYYKCQDTLRFIKWNFLKLRSLSLKDNNIPIETLCKFLSIESMKEDDLITEYEMGGLTMNNKISKESKTFFSQKLKYLNISNNSFINKWTIQNSNLFTSSPYLQALEVSFEAWRVVESLNEKHELTAYIYANPDSNIKDIAAVKEVKWKCYLDSSYGRRYWLYKADPYLNRGDLDSVSNIIRYDQQGNKIVDIVKQPDFLKYAQAKIMLGCGLAPLSGVRRRKCYRDSKPPISHFLSRNGGISFGQRAEPIRTPRLPPGGWRMVGNDGRHTELANIGERQERTIRTIGEITPSTNHHPREEPLIPRPGLLRTANTAGLYWDRSMQDIHALSIDPGVQEIEMGNSSELTVGDMLHSNLADEIEENDEDYLLDPSLQRRRSHLHLMRSYFSHSNLDLSGTGNLETQQLHKKQLKPRNAKNLNYDHPDSYVYDKEDSEITKRYRMHFEQVNEYQVFGSIERGMYRYYSLKT</sequence>
<organism evidence="1 2">
    <name type="scientific">Tetrapisispora phaffii (strain ATCC 24235 / CBS 4417 / NBRC 1672 / NRRL Y-8282 / UCD 70-5)</name>
    <name type="common">Yeast</name>
    <name type="synonym">Fabospora phaffii</name>
    <dbReference type="NCBI Taxonomy" id="1071381"/>
    <lineage>
        <taxon>Eukaryota</taxon>
        <taxon>Fungi</taxon>
        <taxon>Dikarya</taxon>
        <taxon>Ascomycota</taxon>
        <taxon>Saccharomycotina</taxon>
        <taxon>Saccharomycetes</taxon>
        <taxon>Saccharomycetales</taxon>
        <taxon>Saccharomycetaceae</taxon>
        <taxon>Tetrapisispora</taxon>
    </lineage>
</organism>
<dbReference type="HOGENOM" id="CLU_348554_0_0_1"/>
<dbReference type="AlphaFoldDB" id="G8BYE5"/>
<dbReference type="KEGG" id="tpf:TPHA_0J00640"/>
<dbReference type="EMBL" id="HE612865">
    <property type="protein sequence ID" value="CCE64887.1"/>
    <property type="molecule type" value="Genomic_DNA"/>
</dbReference>
<name>G8BYE5_TETPH</name>
<dbReference type="SUPFAM" id="SSF52047">
    <property type="entry name" value="RNI-like"/>
    <property type="match status" value="1"/>
</dbReference>
<dbReference type="eggNOG" id="ENOG502R9EV">
    <property type="taxonomic scope" value="Eukaryota"/>
</dbReference>
<gene>
    <name evidence="1" type="primary">TPHA0J00640</name>
    <name evidence="1" type="ordered locus">TPHA_0J00640</name>
</gene>
<protein>
    <submittedName>
        <fullName evidence="1">Uncharacterized protein</fullName>
    </submittedName>
</protein>